<sequence>MAAISFVEDARLGIPLPALQGNWDDIPIEERIRALAEWEQIRGRIPDQIIRLERQIIEKQTRMDQEEDFRLCCELNADIAELASRITDLHLWYRTQQDLATDGEARAPEDGKRHG</sequence>
<accession>A0ABW2V980</accession>
<gene>
    <name evidence="1" type="ORF">ACFQWB_15585</name>
</gene>
<evidence type="ECO:0000313" key="1">
    <source>
        <dbReference type="EMBL" id="MFC7751341.1"/>
    </source>
</evidence>
<keyword evidence="2" id="KW-1185">Reference proteome</keyword>
<dbReference type="EMBL" id="JBHTGQ010000041">
    <property type="protein sequence ID" value="MFC7751341.1"/>
    <property type="molecule type" value="Genomic_DNA"/>
</dbReference>
<dbReference type="RefSeq" id="WP_211346308.1">
    <property type="nucleotide sequence ID" value="NZ_JBHTGQ010000041.1"/>
</dbReference>
<evidence type="ECO:0000313" key="2">
    <source>
        <dbReference type="Proteomes" id="UP001596528"/>
    </source>
</evidence>
<comment type="caution">
    <text evidence="1">The sequence shown here is derived from an EMBL/GenBank/DDBJ whole genome shotgun (WGS) entry which is preliminary data.</text>
</comment>
<proteinExistence type="predicted"/>
<protein>
    <submittedName>
        <fullName evidence="1">Uncharacterized protein</fullName>
    </submittedName>
</protein>
<reference evidence="2" key="1">
    <citation type="journal article" date="2019" name="Int. J. Syst. Evol. Microbiol.">
        <title>The Global Catalogue of Microorganisms (GCM) 10K type strain sequencing project: providing services to taxonomists for standard genome sequencing and annotation.</title>
        <authorList>
            <consortium name="The Broad Institute Genomics Platform"/>
            <consortium name="The Broad Institute Genome Sequencing Center for Infectious Disease"/>
            <person name="Wu L."/>
            <person name="Ma J."/>
        </authorList>
    </citation>
    <scope>NUCLEOTIDE SEQUENCE [LARGE SCALE GENOMIC DNA]</scope>
    <source>
        <strain evidence="2">JCM 18657</strain>
    </source>
</reference>
<name>A0ABW2V980_9BACL</name>
<organism evidence="1 2">
    <name type="scientific">Paenibacillus thermoaerophilus</name>
    <dbReference type="NCBI Taxonomy" id="1215385"/>
    <lineage>
        <taxon>Bacteria</taxon>
        <taxon>Bacillati</taxon>
        <taxon>Bacillota</taxon>
        <taxon>Bacilli</taxon>
        <taxon>Bacillales</taxon>
        <taxon>Paenibacillaceae</taxon>
        <taxon>Paenibacillus</taxon>
    </lineage>
</organism>
<dbReference type="Proteomes" id="UP001596528">
    <property type="component" value="Unassembled WGS sequence"/>
</dbReference>